<keyword evidence="3" id="KW-0413">Isomerase</keyword>
<dbReference type="RefSeq" id="WP_006971881.1">
    <property type="nucleotide sequence ID" value="NZ_ABCS01000024.1"/>
</dbReference>
<keyword evidence="2" id="KW-0576">Peroxisome</keyword>
<dbReference type="SUPFAM" id="SSF52096">
    <property type="entry name" value="ClpP/crotonase"/>
    <property type="match status" value="1"/>
</dbReference>
<dbReference type="InterPro" id="IPR051053">
    <property type="entry name" value="ECH/Chromodomain_protein"/>
</dbReference>
<keyword evidence="5" id="KW-1185">Reference proteome</keyword>
<comment type="subcellular location">
    <subcellularLocation>
        <location evidence="1">Peroxisome</location>
    </subcellularLocation>
</comment>
<dbReference type="Gene3D" id="3.90.226.10">
    <property type="entry name" value="2-enoyl-CoA Hydratase, Chain A, domain 1"/>
    <property type="match status" value="1"/>
</dbReference>
<protein>
    <recommendedName>
        <fullName evidence="6">Enoyl-CoA hydratase</fullName>
    </recommendedName>
</protein>
<dbReference type="InterPro" id="IPR029045">
    <property type="entry name" value="ClpP/crotonase-like_dom_sf"/>
</dbReference>
<dbReference type="GO" id="GO:0004165">
    <property type="term" value="F:delta(3)-delta(2)-enoyl-CoA isomerase activity"/>
    <property type="evidence" value="ECO:0007669"/>
    <property type="project" value="UniProtKB-ARBA"/>
</dbReference>
<organism evidence="4 5">
    <name type="scientific">Plesiocystis pacifica SIR-1</name>
    <dbReference type="NCBI Taxonomy" id="391625"/>
    <lineage>
        <taxon>Bacteria</taxon>
        <taxon>Pseudomonadati</taxon>
        <taxon>Myxococcota</taxon>
        <taxon>Polyangia</taxon>
        <taxon>Nannocystales</taxon>
        <taxon>Nannocystaceae</taxon>
        <taxon>Plesiocystis</taxon>
    </lineage>
</organism>
<dbReference type="AlphaFoldDB" id="A6G582"/>
<comment type="caution">
    <text evidence="4">The sequence shown here is derived from an EMBL/GenBank/DDBJ whole genome shotgun (WGS) entry which is preliminary data.</text>
</comment>
<evidence type="ECO:0000256" key="3">
    <source>
        <dbReference type="ARBA" id="ARBA00023235"/>
    </source>
</evidence>
<evidence type="ECO:0008006" key="6">
    <source>
        <dbReference type="Google" id="ProtNLM"/>
    </source>
</evidence>
<dbReference type="OrthoDB" id="9795613at2"/>
<dbReference type="PANTHER" id="PTHR43684:SF1">
    <property type="entry name" value="ENOYL-COA DELTA ISOMERASE 2"/>
    <property type="match status" value="1"/>
</dbReference>
<accession>A6G582</accession>
<dbReference type="PANTHER" id="PTHR43684">
    <property type="match status" value="1"/>
</dbReference>
<dbReference type="CDD" id="cd06558">
    <property type="entry name" value="crotonase-like"/>
    <property type="match status" value="1"/>
</dbReference>
<dbReference type="EMBL" id="ABCS01000024">
    <property type="protein sequence ID" value="EDM78994.1"/>
    <property type="molecule type" value="Genomic_DNA"/>
</dbReference>
<name>A6G582_9BACT</name>
<dbReference type="Pfam" id="PF00378">
    <property type="entry name" value="ECH_1"/>
    <property type="match status" value="1"/>
</dbReference>
<proteinExistence type="predicted"/>
<evidence type="ECO:0000313" key="4">
    <source>
        <dbReference type="EMBL" id="EDM78994.1"/>
    </source>
</evidence>
<sequence>MASELLLESTREGVTTLTMNNPRRLNGWTVEMMTALYEALARLADADETEAVILTGADPYYCAGVNLSGVMRPEHPKKLRAFIIERNRGLFDTFINFPKPIIVAANGPAIGAAVTSATLCDAIVASDKATFSTPFARLGITPEGCSSVLFAKIMDARNAERMLGAQGWKPTAAEAFAAGFVTELVDHDKLQDAAHARARAAIEAGGGRSYRGDMTREELLAINARESEALADAFLGKPFLRAQFDFLWGKKKRGPAMMFLGLLVTRPLWSRML</sequence>
<dbReference type="InterPro" id="IPR001753">
    <property type="entry name" value="Enoyl-CoA_hydra/iso"/>
</dbReference>
<dbReference type="eggNOG" id="COG1024">
    <property type="taxonomic scope" value="Bacteria"/>
</dbReference>
<evidence type="ECO:0000256" key="1">
    <source>
        <dbReference type="ARBA" id="ARBA00004275"/>
    </source>
</evidence>
<dbReference type="STRING" id="391625.PPSIR1_07118"/>
<dbReference type="Proteomes" id="UP000005801">
    <property type="component" value="Unassembled WGS sequence"/>
</dbReference>
<reference evidence="4 5" key="1">
    <citation type="submission" date="2007-06" db="EMBL/GenBank/DDBJ databases">
        <authorList>
            <person name="Shimkets L."/>
            <person name="Ferriera S."/>
            <person name="Johnson J."/>
            <person name="Kravitz S."/>
            <person name="Beeson K."/>
            <person name="Sutton G."/>
            <person name="Rogers Y.-H."/>
            <person name="Friedman R."/>
            <person name="Frazier M."/>
            <person name="Venter J.C."/>
        </authorList>
    </citation>
    <scope>NUCLEOTIDE SEQUENCE [LARGE SCALE GENOMIC DNA]</scope>
    <source>
        <strain evidence="4 5">SIR-1</strain>
    </source>
</reference>
<gene>
    <name evidence="4" type="ORF">PPSIR1_07118</name>
</gene>
<evidence type="ECO:0000313" key="5">
    <source>
        <dbReference type="Proteomes" id="UP000005801"/>
    </source>
</evidence>
<evidence type="ECO:0000256" key="2">
    <source>
        <dbReference type="ARBA" id="ARBA00023140"/>
    </source>
</evidence>